<dbReference type="SMART" id="SM00986">
    <property type="entry name" value="UDG"/>
    <property type="match status" value="1"/>
</dbReference>
<dbReference type="InterPro" id="IPR036895">
    <property type="entry name" value="Uracil-DNA_glycosylase-like_sf"/>
</dbReference>
<dbReference type="SMART" id="SM00987">
    <property type="entry name" value="UreE_C"/>
    <property type="match status" value="1"/>
</dbReference>
<evidence type="ECO:0000256" key="3">
    <source>
        <dbReference type="ARBA" id="ARBA00023204"/>
    </source>
</evidence>
<comment type="caution">
    <text evidence="5">The sequence shown here is derived from an EMBL/GenBank/DDBJ whole genome shotgun (WGS) entry which is preliminary data.</text>
</comment>
<keyword evidence="5" id="KW-0326">Glycosidase</keyword>
<organism evidence="5 6">
    <name type="scientific">Prescottella agglutinans</name>
    <dbReference type="NCBI Taxonomy" id="1644129"/>
    <lineage>
        <taxon>Bacteria</taxon>
        <taxon>Bacillati</taxon>
        <taxon>Actinomycetota</taxon>
        <taxon>Actinomycetes</taxon>
        <taxon>Mycobacteriales</taxon>
        <taxon>Nocardiaceae</taxon>
        <taxon>Prescottella</taxon>
    </lineage>
</organism>
<evidence type="ECO:0000313" key="5">
    <source>
        <dbReference type="EMBL" id="MDH6283091.1"/>
    </source>
</evidence>
<keyword evidence="2 5" id="KW-0378">Hydrolase</keyword>
<dbReference type="CDD" id="cd10028">
    <property type="entry name" value="UDG-F2_TDG_MUG"/>
    <property type="match status" value="1"/>
</dbReference>
<reference evidence="5 6" key="1">
    <citation type="submission" date="2023-04" db="EMBL/GenBank/DDBJ databases">
        <title>Forest soil microbial communities from Buena Vista Peninsula, Colon Province, Panama.</title>
        <authorList>
            <person name="Bouskill N."/>
        </authorList>
    </citation>
    <scope>NUCLEOTIDE SEQUENCE [LARGE SCALE GENOMIC DNA]</scope>
    <source>
        <strain evidence="5 6">CFH S0262</strain>
    </source>
</reference>
<dbReference type="SUPFAM" id="SSF52141">
    <property type="entry name" value="Uracil-DNA glycosylase-like"/>
    <property type="match status" value="1"/>
</dbReference>
<dbReference type="PANTHER" id="PTHR12159">
    <property type="entry name" value="G/T AND G/U MISMATCH-SPECIFIC DNA GLYCOSYLASE"/>
    <property type="match status" value="1"/>
</dbReference>
<keyword evidence="6" id="KW-1185">Reference proteome</keyword>
<keyword evidence="3" id="KW-0234">DNA repair</keyword>
<dbReference type="EC" id="3.2.2.28" evidence="5"/>
<dbReference type="InterPro" id="IPR005122">
    <property type="entry name" value="Uracil-DNA_glycosylase-like"/>
</dbReference>
<dbReference type="PANTHER" id="PTHR12159:SF9">
    <property type="entry name" value="G_T MISMATCH-SPECIFIC THYMINE DNA GLYCOSYLASE"/>
    <property type="match status" value="1"/>
</dbReference>
<evidence type="ECO:0000256" key="1">
    <source>
        <dbReference type="ARBA" id="ARBA00022763"/>
    </source>
</evidence>
<dbReference type="Proteomes" id="UP001160334">
    <property type="component" value="Unassembled WGS sequence"/>
</dbReference>
<sequence length="189" mass="20149">MGFSRAELESFRDAEVPDLIGPDCRLLFVGINPGLWTAATGAHFARPGNRFYPALLRAGIVDRPIDPTAGMSDDDRDLLVSRGVGITNLVARATARADELTADELRDGGLRLRRLVSELRPRVVAVAGITAYRAAFGVRKAVKGRQSGDFEGAELWVVPNPSGLNAHDTVDTLAEAYRAAAVEAGVIPG</sequence>
<dbReference type="RefSeq" id="WP_280762359.1">
    <property type="nucleotide sequence ID" value="NZ_JARXVC010000012.1"/>
</dbReference>
<dbReference type="Gene3D" id="3.40.470.10">
    <property type="entry name" value="Uracil-DNA glycosylase-like domain"/>
    <property type="match status" value="1"/>
</dbReference>
<dbReference type="GO" id="GO:0016798">
    <property type="term" value="F:hydrolase activity, acting on glycosyl bonds"/>
    <property type="evidence" value="ECO:0007669"/>
    <property type="project" value="UniProtKB-KW"/>
</dbReference>
<evidence type="ECO:0000256" key="2">
    <source>
        <dbReference type="ARBA" id="ARBA00022801"/>
    </source>
</evidence>
<name>A0ABT6MFK8_9NOCA</name>
<dbReference type="EMBL" id="JARXVC010000012">
    <property type="protein sequence ID" value="MDH6283091.1"/>
    <property type="molecule type" value="Genomic_DNA"/>
</dbReference>
<evidence type="ECO:0000313" key="6">
    <source>
        <dbReference type="Proteomes" id="UP001160334"/>
    </source>
</evidence>
<dbReference type="Pfam" id="PF03167">
    <property type="entry name" value="UDG"/>
    <property type="match status" value="1"/>
</dbReference>
<protein>
    <submittedName>
        <fullName evidence="5">TDG/mug DNA glycosylase family protein</fullName>
        <ecNumber evidence="5">3.2.2.28</ecNumber>
    </submittedName>
</protein>
<evidence type="ECO:0000259" key="4">
    <source>
        <dbReference type="SMART" id="SM00986"/>
    </source>
</evidence>
<gene>
    <name evidence="5" type="ORF">M2280_004334</name>
</gene>
<proteinExistence type="predicted"/>
<keyword evidence="1" id="KW-0227">DNA damage</keyword>
<dbReference type="InterPro" id="IPR015637">
    <property type="entry name" value="MUG/TDG"/>
</dbReference>
<feature type="domain" description="Uracil-DNA glycosylase-like" evidence="4">
    <location>
        <begin position="17"/>
        <end position="178"/>
    </location>
</feature>
<accession>A0ABT6MFK8</accession>